<dbReference type="SMR" id="A0A2G1W8Z7"/>
<evidence type="ECO:0000256" key="8">
    <source>
        <dbReference type="RuleBase" id="RU004005"/>
    </source>
</evidence>
<dbReference type="CDD" id="cd00336">
    <property type="entry name" value="Ribosomal_L22"/>
    <property type="match status" value="1"/>
</dbReference>
<sequence length="119" mass="13472">MSQFNAYHKNARISAQKVRLVADLVRGMFADEALDTLKYQPQRGARMLEKVIKSAVGNAQDPDQNSGRSHRIEELVITDVRVDGGPMFKRIQPRARGMAFMIKKRSSHIRVGLTHIENV</sequence>
<dbReference type="HAMAP" id="MF_01331_B">
    <property type="entry name" value="Ribosomal_uL22_B"/>
    <property type="match status" value="1"/>
</dbReference>
<comment type="function">
    <text evidence="7 10">This protein binds specifically to 23S rRNA; its binding is stimulated by other ribosomal proteins, e.g., L4, L17, and L20. It is important during the early stages of 50S assembly. It makes multiple contacts with different domains of the 23S rRNA in the assembled 50S subunit and ribosome.</text>
</comment>
<evidence type="ECO:0000313" key="12">
    <source>
        <dbReference type="Proteomes" id="UP000225740"/>
    </source>
</evidence>
<comment type="caution">
    <text evidence="11">The sequence shown here is derived from an EMBL/GenBank/DDBJ whole genome shotgun (WGS) entry which is preliminary data.</text>
</comment>
<evidence type="ECO:0000256" key="4">
    <source>
        <dbReference type="ARBA" id="ARBA00022980"/>
    </source>
</evidence>
<reference evidence="11 12" key="1">
    <citation type="submission" date="2017-06" db="EMBL/GenBank/DDBJ databases">
        <title>Description of Rhodopirellula bahusiensis sp. nov.</title>
        <authorList>
            <person name="Kizina J."/>
            <person name="Harder J."/>
        </authorList>
    </citation>
    <scope>NUCLEOTIDE SEQUENCE [LARGE SCALE GENOMIC DNA]</scope>
    <source>
        <strain evidence="11 12">SWK21</strain>
    </source>
</reference>
<keyword evidence="3 7" id="KW-0694">RNA-binding</keyword>
<comment type="subunit">
    <text evidence="7 9">Part of the 50S ribosomal subunit.</text>
</comment>
<dbReference type="PANTHER" id="PTHR13501">
    <property type="entry name" value="CHLOROPLAST 50S RIBOSOMAL PROTEIN L22-RELATED"/>
    <property type="match status" value="1"/>
</dbReference>
<dbReference type="InterPro" id="IPR047867">
    <property type="entry name" value="Ribosomal_uL22_bac/org-type"/>
</dbReference>
<name>A0A2G1W8Z7_9BACT</name>
<proteinExistence type="inferred from homology"/>
<dbReference type="Proteomes" id="UP000225740">
    <property type="component" value="Unassembled WGS sequence"/>
</dbReference>
<comment type="function">
    <text evidence="7">The globular domain of the protein is located near the polypeptide exit tunnel on the outside of the subunit, while an extended beta-hairpin is found that lines the wall of the exit tunnel in the center of the 70S ribosome.</text>
</comment>
<keyword evidence="5 7" id="KW-0687">Ribonucleoprotein</keyword>
<evidence type="ECO:0000313" key="11">
    <source>
        <dbReference type="EMBL" id="PHQ35300.1"/>
    </source>
</evidence>
<comment type="similarity">
    <text evidence="1 7 8">Belongs to the universal ribosomal protein uL22 family.</text>
</comment>
<keyword evidence="12" id="KW-1185">Reference proteome</keyword>
<dbReference type="SUPFAM" id="SSF54843">
    <property type="entry name" value="Ribosomal protein L22"/>
    <property type="match status" value="1"/>
</dbReference>
<evidence type="ECO:0000256" key="3">
    <source>
        <dbReference type="ARBA" id="ARBA00022884"/>
    </source>
</evidence>
<dbReference type="Gene3D" id="3.90.470.10">
    <property type="entry name" value="Ribosomal protein L22/L17"/>
    <property type="match status" value="1"/>
</dbReference>
<evidence type="ECO:0000256" key="7">
    <source>
        <dbReference type="HAMAP-Rule" id="MF_01331"/>
    </source>
</evidence>
<evidence type="ECO:0000256" key="1">
    <source>
        <dbReference type="ARBA" id="ARBA00009451"/>
    </source>
</evidence>
<dbReference type="GO" id="GO:0019843">
    <property type="term" value="F:rRNA binding"/>
    <property type="evidence" value="ECO:0007669"/>
    <property type="project" value="UniProtKB-UniRule"/>
</dbReference>
<dbReference type="EMBL" id="NIZW01000007">
    <property type="protein sequence ID" value="PHQ35300.1"/>
    <property type="molecule type" value="Genomic_DNA"/>
</dbReference>
<evidence type="ECO:0000256" key="5">
    <source>
        <dbReference type="ARBA" id="ARBA00023274"/>
    </source>
</evidence>
<keyword evidence="4 7" id="KW-0689">Ribosomal protein</keyword>
<dbReference type="InterPro" id="IPR001063">
    <property type="entry name" value="Ribosomal_uL22"/>
</dbReference>
<dbReference type="GO" id="GO:0003735">
    <property type="term" value="F:structural constituent of ribosome"/>
    <property type="evidence" value="ECO:0007669"/>
    <property type="project" value="InterPro"/>
</dbReference>
<dbReference type="InterPro" id="IPR036394">
    <property type="entry name" value="Ribosomal_uL22_sf"/>
</dbReference>
<dbReference type="InterPro" id="IPR005727">
    <property type="entry name" value="Ribosomal_uL22_bac/chlpt-type"/>
</dbReference>
<evidence type="ECO:0000256" key="2">
    <source>
        <dbReference type="ARBA" id="ARBA00022730"/>
    </source>
</evidence>
<dbReference type="GO" id="GO:0022625">
    <property type="term" value="C:cytosolic large ribosomal subunit"/>
    <property type="evidence" value="ECO:0007669"/>
    <property type="project" value="TreeGrafter"/>
</dbReference>
<keyword evidence="2 7" id="KW-0699">rRNA-binding</keyword>
<dbReference type="OrthoDB" id="9805969at2"/>
<dbReference type="RefSeq" id="WP_011121604.1">
    <property type="nucleotide sequence ID" value="NZ_JBDUYK010000170.1"/>
</dbReference>
<dbReference type="GeneID" id="90608442"/>
<dbReference type="NCBIfam" id="TIGR01044">
    <property type="entry name" value="rplV_bact"/>
    <property type="match status" value="1"/>
</dbReference>
<accession>A0A2G1W8Z7</accession>
<dbReference type="GO" id="GO:0006412">
    <property type="term" value="P:translation"/>
    <property type="evidence" value="ECO:0007669"/>
    <property type="project" value="UniProtKB-UniRule"/>
</dbReference>
<evidence type="ECO:0000256" key="6">
    <source>
        <dbReference type="ARBA" id="ARBA00035207"/>
    </source>
</evidence>
<evidence type="ECO:0000256" key="9">
    <source>
        <dbReference type="RuleBase" id="RU004006"/>
    </source>
</evidence>
<dbReference type="Pfam" id="PF00237">
    <property type="entry name" value="Ribosomal_L22"/>
    <property type="match status" value="1"/>
</dbReference>
<organism evidence="11 12">
    <name type="scientific">Rhodopirellula bahusiensis</name>
    <dbReference type="NCBI Taxonomy" id="2014065"/>
    <lineage>
        <taxon>Bacteria</taxon>
        <taxon>Pseudomonadati</taxon>
        <taxon>Planctomycetota</taxon>
        <taxon>Planctomycetia</taxon>
        <taxon>Pirellulales</taxon>
        <taxon>Pirellulaceae</taxon>
        <taxon>Rhodopirellula</taxon>
    </lineage>
</organism>
<dbReference type="AlphaFoldDB" id="A0A2G1W8Z7"/>
<evidence type="ECO:0000256" key="10">
    <source>
        <dbReference type="RuleBase" id="RU004008"/>
    </source>
</evidence>
<gene>
    <name evidence="7" type="primary">rplV</name>
    <name evidence="11" type="ORF">CEE69_09700</name>
</gene>
<dbReference type="PANTHER" id="PTHR13501:SF8">
    <property type="entry name" value="LARGE RIBOSOMAL SUBUNIT PROTEIN UL22M"/>
    <property type="match status" value="1"/>
</dbReference>
<protein>
    <recommendedName>
        <fullName evidence="6 7">Large ribosomal subunit protein uL22</fullName>
    </recommendedName>
</protein>